<feature type="signal peptide" evidence="1">
    <location>
        <begin position="1"/>
        <end position="25"/>
    </location>
</feature>
<evidence type="ECO:0000313" key="4">
    <source>
        <dbReference type="EnsemblPlants" id="KEH16102"/>
    </source>
</evidence>
<name>A0A072TFE5_MEDTR</name>
<dbReference type="GO" id="GO:0046872">
    <property type="term" value="F:metal ion binding"/>
    <property type="evidence" value="ECO:0007669"/>
    <property type="project" value="InterPro"/>
</dbReference>
<dbReference type="AlphaFoldDB" id="A0A072TFE5"/>
<evidence type="ECO:0000313" key="5">
    <source>
        <dbReference type="Proteomes" id="UP000002051"/>
    </source>
</evidence>
<keyword evidence="1" id="KW-0732">Signal</keyword>
<organism evidence="3 5">
    <name type="scientific">Medicago truncatula</name>
    <name type="common">Barrel medic</name>
    <name type="synonym">Medicago tribuloides</name>
    <dbReference type="NCBI Taxonomy" id="3880"/>
    <lineage>
        <taxon>Eukaryota</taxon>
        <taxon>Viridiplantae</taxon>
        <taxon>Streptophyta</taxon>
        <taxon>Embryophyta</taxon>
        <taxon>Tracheophyta</taxon>
        <taxon>Spermatophyta</taxon>
        <taxon>Magnoliopsida</taxon>
        <taxon>eudicotyledons</taxon>
        <taxon>Gunneridae</taxon>
        <taxon>Pentapetalae</taxon>
        <taxon>rosids</taxon>
        <taxon>fabids</taxon>
        <taxon>Fabales</taxon>
        <taxon>Fabaceae</taxon>
        <taxon>Papilionoideae</taxon>
        <taxon>50 kb inversion clade</taxon>
        <taxon>NPAAA clade</taxon>
        <taxon>Hologalegina</taxon>
        <taxon>IRL clade</taxon>
        <taxon>Trifolieae</taxon>
        <taxon>Medicago</taxon>
    </lineage>
</organism>
<feature type="domain" description="Late nodulin" evidence="2">
    <location>
        <begin position="1"/>
        <end position="56"/>
    </location>
</feature>
<reference evidence="3 5" key="1">
    <citation type="journal article" date="2011" name="Nature">
        <title>The Medicago genome provides insight into the evolution of rhizobial symbioses.</title>
        <authorList>
            <person name="Young N.D."/>
            <person name="Debelle F."/>
            <person name="Oldroyd G.E."/>
            <person name="Geurts R."/>
            <person name="Cannon S.B."/>
            <person name="Udvardi M.K."/>
            <person name="Benedito V.A."/>
            <person name="Mayer K.F."/>
            <person name="Gouzy J."/>
            <person name="Schoof H."/>
            <person name="Van de Peer Y."/>
            <person name="Proost S."/>
            <person name="Cook D.R."/>
            <person name="Meyers B.C."/>
            <person name="Spannagl M."/>
            <person name="Cheung F."/>
            <person name="De Mita S."/>
            <person name="Krishnakumar V."/>
            <person name="Gundlach H."/>
            <person name="Zhou S."/>
            <person name="Mudge J."/>
            <person name="Bharti A.K."/>
            <person name="Murray J.D."/>
            <person name="Naoumkina M.A."/>
            <person name="Rosen B."/>
            <person name="Silverstein K.A."/>
            <person name="Tang H."/>
            <person name="Rombauts S."/>
            <person name="Zhao P.X."/>
            <person name="Zhou P."/>
            <person name="Barbe V."/>
            <person name="Bardou P."/>
            <person name="Bechner M."/>
            <person name="Bellec A."/>
            <person name="Berger A."/>
            <person name="Berges H."/>
            <person name="Bidwell S."/>
            <person name="Bisseling T."/>
            <person name="Choisne N."/>
            <person name="Couloux A."/>
            <person name="Denny R."/>
            <person name="Deshpande S."/>
            <person name="Dai X."/>
            <person name="Doyle J.J."/>
            <person name="Dudez A.M."/>
            <person name="Farmer A.D."/>
            <person name="Fouteau S."/>
            <person name="Franken C."/>
            <person name="Gibelin C."/>
            <person name="Gish J."/>
            <person name="Goldstein S."/>
            <person name="Gonzalez A.J."/>
            <person name="Green P.J."/>
            <person name="Hallab A."/>
            <person name="Hartog M."/>
            <person name="Hua A."/>
            <person name="Humphray S.J."/>
            <person name="Jeong D.H."/>
            <person name="Jing Y."/>
            <person name="Jocker A."/>
            <person name="Kenton S.M."/>
            <person name="Kim D.J."/>
            <person name="Klee K."/>
            <person name="Lai H."/>
            <person name="Lang C."/>
            <person name="Lin S."/>
            <person name="Macmil S.L."/>
            <person name="Magdelenat G."/>
            <person name="Matthews L."/>
            <person name="McCorrison J."/>
            <person name="Monaghan E.L."/>
            <person name="Mun J.H."/>
            <person name="Najar F.Z."/>
            <person name="Nicholson C."/>
            <person name="Noirot C."/>
            <person name="O'Bleness M."/>
            <person name="Paule C.R."/>
            <person name="Poulain J."/>
            <person name="Prion F."/>
            <person name="Qin B."/>
            <person name="Qu C."/>
            <person name="Retzel E.F."/>
            <person name="Riddle C."/>
            <person name="Sallet E."/>
            <person name="Samain S."/>
            <person name="Samson N."/>
            <person name="Sanders I."/>
            <person name="Saurat O."/>
            <person name="Scarpelli C."/>
            <person name="Schiex T."/>
            <person name="Segurens B."/>
            <person name="Severin A.J."/>
            <person name="Sherrier D.J."/>
            <person name="Shi R."/>
            <person name="Sims S."/>
            <person name="Singer S.R."/>
            <person name="Sinharoy S."/>
            <person name="Sterck L."/>
            <person name="Viollet A."/>
            <person name="Wang B.B."/>
            <person name="Wang K."/>
            <person name="Wang M."/>
            <person name="Wang X."/>
            <person name="Warfsmann J."/>
            <person name="Weissenbach J."/>
            <person name="White D.D."/>
            <person name="White J.D."/>
            <person name="Wiley G.B."/>
            <person name="Wincker P."/>
            <person name="Xing Y."/>
            <person name="Yang L."/>
            <person name="Yao Z."/>
            <person name="Ying F."/>
            <person name="Zhai J."/>
            <person name="Zhou L."/>
            <person name="Zuber A."/>
            <person name="Denarie J."/>
            <person name="Dixon R.A."/>
            <person name="May G.D."/>
            <person name="Schwartz D.C."/>
            <person name="Rogers J."/>
            <person name="Quetier F."/>
            <person name="Town C.D."/>
            <person name="Roe B.A."/>
        </authorList>
    </citation>
    <scope>NUCLEOTIDE SEQUENCE [LARGE SCALE GENOMIC DNA]</scope>
    <source>
        <strain evidence="3">A17</strain>
        <strain evidence="4 5">cv. Jemalong A17</strain>
    </source>
</reference>
<dbReference type="EnsemblPlants" id="KEH16102">
    <property type="protein sequence ID" value="KEH16102"/>
    <property type="gene ID" value="MTR_0330s0040"/>
</dbReference>
<dbReference type="EMBL" id="KL403055">
    <property type="protein sequence ID" value="KEH16102.1"/>
    <property type="molecule type" value="Genomic_DNA"/>
</dbReference>
<proteinExistence type="predicted"/>
<protein>
    <submittedName>
        <fullName evidence="3">Nodule Cysteine-Rich (NCR) secreted peptide</fullName>
    </submittedName>
</protein>
<accession>A0A072TFE5</accession>
<sequence>MVKVIKFVYITIYFLSLFFIAKNDATAIHECRAHSHCVARINCVLPRKPQCRNYACGCYDSNKYR</sequence>
<dbReference type="InterPro" id="IPR009810">
    <property type="entry name" value="Nodulin_late_dom"/>
</dbReference>
<dbReference type="Pfam" id="PF07127">
    <property type="entry name" value="Nodulin_late"/>
    <property type="match status" value="1"/>
</dbReference>
<evidence type="ECO:0000256" key="1">
    <source>
        <dbReference type="SAM" id="SignalP"/>
    </source>
</evidence>
<gene>
    <name evidence="3" type="ORF">MTR_0330s0040</name>
</gene>
<keyword evidence="5" id="KW-1185">Reference proteome</keyword>
<dbReference type="HOGENOM" id="CLU_181053_0_2_1"/>
<feature type="chain" id="PRO_5014498675" evidence="1">
    <location>
        <begin position="26"/>
        <end position="65"/>
    </location>
</feature>
<evidence type="ECO:0000259" key="2">
    <source>
        <dbReference type="Pfam" id="PF07127"/>
    </source>
</evidence>
<reference evidence="4" key="3">
    <citation type="submission" date="2015-06" db="UniProtKB">
        <authorList>
            <consortium name="EnsemblPlants"/>
        </authorList>
    </citation>
    <scope>IDENTIFICATION</scope>
    <source>
        <strain evidence="4">cv. Jemalong A17</strain>
    </source>
</reference>
<evidence type="ECO:0000313" key="3">
    <source>
        <dbReference type="EMBL" id="KEH16102.1"/>
    </source>
</evidence>
<dbReference type="Proteomes" id="UP000002051">
    <property type="component" value="Unassembled WGS sequence"/>
</dbReference>
<reference evidence="3 5" key="2">
    <citation type="journal article" date="2014" name="BMC Genomics">
        <title>An improved genome release (version Mt4.0) for the model legume Medicago truncatula.</title>
        <authorList>
            <person name="Tang H."/>
            <person name="Krishnakumar V."/>
            <person name="Bidwell S."/>
            <person name="Rosen B."/>
            <person name="Chan A."/>
            <person name="Zhou S."/>
            <person name="Gentzbittel L."/>
            <person name="Childs K.L."/>
            <person name="Yandell M."/>
            <person name="Gundlach H."/>
            <person name="Mayer K.F."/>
            <person name="Schwartz D.C."/>
            <person name="Town C.D."/>
        </authorList>
    </citation>
    <scope>GENOME REANNOTATION</scope>
    <source>
        <strain evidence="3">A17</strain>
        <strain evidence="4 5">cv. Jemalong A17</strain>
    </source>
</reference>